<feature type="compositionally biased region" description="Low complexity" evidence="1">
    <location>
        <begin position="186"/>
        <end position="206"/>
    </location>
</feature>
<reference evidence="2 3" key="1">
    <citation type="submission" date="2018-09" db="EMBL/GenBank/DDBJ databases">
        <title>A high-quality reference genome of wild soybean provides a powerful tool to mine soybean genomes.</title>
        <authorList>
            <person name="Xie M."/>
            <person name="Chung C.Y.L."/>
            <person name="Li M.-W."/>
            <person name="Wong F.-L."/>
            <person name="Chan T.-F."/>
            <person name="Lam H.-M."/>
        </authorList>
    </citation>
    <scope>NUCLEOTIDE SEQUENCE [LARGE SCALE GENOMIC DNA]</scope>
    <source>
        <strain evidence="3">cv. W05</strain>
        <tissue evidence="2">Hypocotyl of etiolated seedlings</tissue>
    </source>
</reference>
<evidence type="ECO:0000313" key="2">
    <source>
        <dbReference type="EMBL" id="RZB47946.1"/>
    </source>
</evidence>
<dbReference type="GO" id="GO:0051783">
    <property type="term" value="P:regulation of nuclear division"/>
    <property type="evidence" value="ECO:0007669"/>
    <property type="project" value="InterPro"/>
</dbReference>
<dbReference type="InterPro" id="IPR034590">
    <property type="entry name" value="POLYCHOME/GIG1"/>
</dbReference>
<dbReference type="PANTHER" id="PTHR35119:SF1">
    <property type="entry name" value="PROTEIN POLYCHOME"/>
    <property type="match status" value="1"/>
</dbReference>
<feature type="non-terminal residue" evidence="2">
    <location>
        <position position="1"/>
    </location>
</feature>
<dbReference type="GO" id="GO:0005634">
    <property type="term" value="C:nucleus"/>
    <property type="evidence" value="ECO:0007669"/>
    <property type="project" value="InterPro"/>
</dbReference>
<feature type="compositionally biased region" description="Low complexity" evidence="1">
    <location>
        <begin position="102"/>
        <end position="119"/>
    </location>
</feature>
<feature type="region of interest" description="Disordered" evidence="1">
    <location>
        <begin position="264"/>
        <end position="284"/>
    </location>
</feature>
<dbReference type="AlphaFoldDB" id="A0A445FGG0"/>
<proteinExistence type="predicted"/>
<sequence length="284" mass="31812">ESRTFQENLQFSLRRYKCASFHFENLPFRSSPNPFFLSLSRNPAVPTLTNPNHGTTTFSRFPLPSAMPQSRHRRVTVVDLAASLARRRVSFIFNEAPTLRTPPRTAAFGRGRARASPRSQNIPPSTARRGRGRVPLRSVLPAWFPRTPLRDITAVVQAIERRSARLGEVEGQRIGNTDPASDRLVSEPSEPASASASASAVKSPKSVGVKLRTPFGSKVPKIFLDISELPEHDESEALTPQKKLLDNIDQVEEAVREELNKLKRTPSAKKTEREKRVRTLMSMR</sequence>
<dbReference type="PANTHER" id="PTHR35119">
    <property type="entry name" value="PROTEIN POLYCHOME"/>
    <property type="match status" value="1"/>
</dbReference>
<feature type="region of interest" description="Disordered" evidence="1">
    <location>
        <begin position="102"/>
        <end position="131"/>
    </location>
</feature>
<dbReference type="EMBL" id="QZWG01000019">
    <property type="protein sequence ID" value="RZB47946.1"/>
    <property type="molecule type" value="Genomic_DNA"/>
</dbReference>
<organism evidence="2 3">
    <name type="scientific">Glycine soja</name>
    <name type="common">Wild soybean</name>
    <dbReference type="NCBI Taxonomy" id="3848"/>
    <lineage>
        <taxon>Eukaryota</taxon>
        <taxon>Viridiplantae</taxon>
        <taxon>Streptophyta</taxon>
        <taxon>Embryophyta</taxon>
        <taxon>Tracheophyta</taxon>
        <taxon>Spermatophyta</taxon>
        <taxon>Magnoliopsida</taxon>
        <taxon>eudicotyledons</taxon>
        <taxon>Gunneridae</taxon>
        <taxon>Pentapetalae</taxon>
        <taxon>rosids</taxon>
        <taxon>fabids</taxon>
        <taxon>Fabales</taxon>
        <taxon>Fabaceae</taxon>
        <taxon>Papilionoideae</taxon>
        <taxon>50 kb inversion clade</taxon>
        <taxon>NPAAA clade</taxon>
        <taxon>indigoferoid/millettioid clade</taxon>
        <taxon>Phaseoleae</taxon>
        <taxon>Glycine</taxon>
        <taxon>Glycine subgen. Soja</taxon>
    </lineage>
</organism>
<protein>
    <submittedName>
        <fullName evidence="2">Protein POLYCHOME</fullName>
    </submittedName>
</protein>
<gene>
    <name evidence="2" type="ORF">D0Y65_051479</name>
</gene>
<keyword evidence="3" id="KW-1185">Reference proteome</keyword>
<comment type="caution">
    <text evidence="2">The sequence shown here is derived from an EMBL/GenBank/DDBJ whole genome shotgun (WGS) entry which is preliminary data.</text>
</comment>
<name>A0A445FGG0_GLYSO</name>
<feature type="region of interest" description="Disordered" evidence="1">
    <location>
        <begin position="169"/>
        <end position="206"/>
    </location>
</feature>
<accession>A0A445FGG0</accession>
<evidence type="ECO:0000313" key="3">
    <source>
        <dbReference type="Proteomes" id="UP000289340"/>
    </source>
</evidence>
<dbReference type="Proteomes" id="UP000289340">
    <property type="component" value="Chromosome 19"/>
</dbReference>
<evidence type="ECO:0000256" key="1">
    <source>
        <dbReference type="SAM" id="MobiDB-lite"/>
    </source>
</evidence>